<comment type="caution">
    <text evidence="16">The sequence shown here is derived from an EMBL/GenBank/DDBJ whole genome shotgun (WGS) entry which is preliminary data.</text>
</comment>
<dbReference type="SUPFAM" id="SSF52935">
    <property type="entry name" value="PK C-terminal domain-like"/>
    <property type="match status" value="1"/>
</dbReference>
<dbReference type="GO" id="GO:0016301">
    <property type="term" value="F:kinase activity"/>
    <property type="evidence" value="ECO:0007669"/>
    <property type="project" value="UniProtKB-KW"/>
</dbReference>
<dbReference type="InterPro" id="IPR001697">
    <property type="entry name" value="Pyr_Knase"/>
</dbReference>
<evidence type="ECO:0000256" key="10">
    <source>
        <dbReference type="ARBA" id="ARBA00023152"/>
    </source>
</evidence>
<dbReference type="Pfam" id="PF02887">
    <property type="entry name" value="PK_C"/>
    <property type="match status" value="1"/>
</dbReference>
<evidence type="ECO:0000256" key="9">
    <source>
        <dbReference type="ARBA" id="ARBA00022842"/>
    </source>
</evidence>
<dbReference type="GO" id="GO:0004743">
    <property type="term" value="F:pyruvate kinase activity"/>
    <property type="evidence" value="ECO:0007669"/>
    <property type="project" value="UniProtKB-UniRule"/>
</dbReference>
<proteinExistence type="inferred from homology"/>
<keyword evidence="7 13" id="KW-0418">Kinase</keyword>
<reference evidence="16" key="1">
    <citation type="journal article" date="2020" name="mSystems">
        <title>Genome- and Community-Level Interaction Insights into Carbon Utilization and Element Cycling Functions of Hydrothermarchaeota in Hydrothermal Sediment.</title>
        <authorList>
            <person name="Zhou Z."/>
            <person name="Liu Y."/>
            <person name="Xu W."/>
            <person name="Pan J."/>
            <person name="Luo Z.H."/>
            <person name="Li M."/>
        </authorList>
    </citation>
    <scope>NUCLEOTIDE SEQUENCE [LARGE SCALE GENOMIC DNA]</scope>
    <source>
        <strain evidence="16">HyVt-19</strain>
    </source>
</reference>
<dbReference type="PANTHER" id="PTHR11817">
    <property type="entry name" value="PYRUVATE KINASE"/>
    <property type="match status" value="1"/>
</dbReference>
<dbReference type="EMBL" id="DQZW01000290">
    <property type="protein sequence ID" value="HDL90470.1"/>
    <property type="molecule type" value="Genomic_DNA"/>
</dbReference>
<evidence type="ECO:0000256" key="13">
    <source>
        <dbReference type="RuleBase" id="RU000504"/>
    </source>
</evidence>
<evidence type="ECO:0000259" key="14">
    <source>
        <dbReference type="Pfam" id="PF00224"/>
    </source>
</evidence>
<dbReference type="SUPFAM" id="SSF50800">
    <property type="entry name" value="PK beta-barrel domain-like"/>
    <property type="match status" value="1"/>
</dbReference>
<comment type="pathway">
    <text evidence="1 13">Carbohydrate degradation; glycolysis; pyruvate from D-glyceraldehyde 3-phosphate: step 5/5.</text>
</comment>
<evidence type="ECO:0000256" key="8">
    <source>
        <dbReference type="ARBA" id="ARBA00022840"/>
    </source>
</evidence>
<dbReference type="Pfam" id="PF00224">
    <property type="entry name" value="PK"/>
    <property type="match status" value="1"/>
</dbReference>
<evidence type="ECO:0000256" key="11">
    <source>
        <dbReference type="ARBA" id="ARBA00023317"/>
    </source>
</evidence>
<dbReference type="NCBIfam" id="NF004978">
    <property type="entry name" value="PRK06354.1"/>
    <property type="match status" value="1"/>
</dbReference>
<comment type="similarity">
    <text evidence="2 13">Belongs to the pyruvate kinase family.</text>
</comment>
<evidence type="ECO:0000256" key="1">
    <source>
        <dbReference type="ARBA" id="ARBA00004997"/>
    </source>
</evidence>
<comment type="catalytic activity">
    <reaction evidence="13">
        <text>pyruvate + ATP = phosphoenolpyruvate + ADP + H(+)</text>
        <dbReference type="Rhea" id="RHEA:18157"/>
        <dbReference type="ChEBI" id="CHEBI:15361"/>
        <dbReference type="ChEBI" id="CHEBI:15378"/>
        <dbReference type="ChEBI" id="CHEBI:30616"/>
        <dbReference type="ChEBI" id="CHEBI:58702"/>
        <dbReference type="ChEBI" id="CHEBI:456216"/>
        <dbReference type="EC" id="2.7.1.40"/>
    </reaction>
</comment>
<keyword evidence="4 13" id="KW-0808">Transferase</keyword>
<evidence type="ECO:0000256" key="6">
    <source>
        <dbReference type="ARBA" id="ARBA00022741"/>
    </source>
</evidence>
<feature type="domain" description="Pyruvate kinase C-terminal" evidence="15">
    <location>
        <begin position="361"/>
        <end position="473"/>
    </location>
</feature>
<evidence type="ECO:0000256" key="4">
    <source>
        <dbReference type="ARBA" id="ARBA00022679"/>
    </source>
</evidence>
<dbReference type="AlphaFoldDB" id="A0A7C0WVJ0"/>
<keyword evidence="5" id="KW-0479">Metal-binding</keyword>
<keyword evidence="11 16" id="KW-0670">Pyruvate</keyword>
<dbReference type="Gene3D" id="3.20.20.60">
    <property type="entry name" value="Phosphoenolpyruvate-binding domains"/>
    <property type="match status" value="1"/>
</dbReference>
<evidence type="ECO:0000256" key="12">
    <source>
        <dbReference type="NCBIfam" id="TIGR01064"/>
    </source>
</evidence>
<dbReference type="NCBIfam" id="NF004491">
    <property type="entry name" value="PRK05826.1"/>
    <property type="match status" value="1"/>
</dbReference>
<keyword evidence="6" id="KW-0547">Nucleotide-binding</keyword>
<dbReference type="InterPro" id="IPR036918">
    <property type="entry name" value="Pyrv_Knase_C_sf"/>
</dbReference>
<dbReference type="GO" id="GO:0000287">
    <property type="term" value="F:magnesium ion binding"/>
    <property type="evidence" value="ECO:0007669"/>
    <property type="project" value="UniProtKB-UniRule"/>
</dbReference>
<gene>
    <name evidence="16" type="primary">pyk</name>
    <name evidence="16" type="ORF">ENG14_06160</name>
</gene>
<evidence type="ECO:0000256" key="3">
    <source>
        <dbReference type="ARBA" id="ARBA00012142"/>
    </source>
</evidence>
<feature type="domain" description="Pyruvate kinase barrel" evidence="14">
    <location>
        <begin position="8"/>
        <end position="328"/>
    </location>
</feature>
<dbReference type="PRINTS" id="PR01050">
    <property type="entry name" value="PYRUVTKNASE"/>
</dbReference>
<dbReference type="Gene3D" id="3.40.1380.20">
    <property type="entry name" value="Pyruvate kinase, C-terminal domain"/>
    <property type="match status" value="1"/>
</dbReference>
<evidence type="ECO:0000259" key="15">
    <source>
        <dbReference type="Pfam" id="PF02887"/>
    </source>
</evidence>
<dbReference type="UniPathway" id="UPA00109">
    <property type="reaction ID" value="UER00188"/>
</dbReference>
<dbReference type="InterPro" id="IPR015795">
    <property type="entry name" value="Pyrv_Knase_C"/>
</dbReference>
<dbReference type="Gene3D" id="2.40.33.10">
    <property type="entry name" value="PK beta-barrel domain-like"/>
    <property type="match status" value="1"/>
</dbReference>
<evidence type="ECO:0000313" key="16">
    <source>
        <dbReference type="EMBL" id="HDL90470.1"/>
    </source>
</evidence>
<keyword evidence="9 13" id="KW-0460">Magnesium</keyword>
<dbReference type="EC" id="2.7.1.40" evidence="3 12"/>
<dbReference type="InterPro" id="IPR015806">
    <property type="entry name" value="Pyrv_Knase_insert_dom_sf"/>
</dbReference>
<protein>
    <recommendedName>
        <fullName evidence="3 12">Pyruvate kinase</fullName>
        <ecNumber evidence="3 12">2.7.1.40</ecNumber>
    </recommendedName>
</protein>
<dbReference type="FunFam" id="2.40.33.10:FF:000001">
    <property type="entry name" value="Pyruvate kinase"/>
    <property type="match status" value="1"/>
</dbReference>
<dbReference type="GO" id="GO:0030955">
    <property type="term" value="F:potassium ion binding"/>
    <property type="evidence" value="ECO:0007669"/>
    <property type="project" value="UniProtKB-UniRule"/>
</dbReference>
<keyword evidence="10 13" id="KW-0324">Glycolysis</keyword>
<organism evidence="16">
    <name type="scientific">Thermodesulforhabdus norvegica</name>
    <dbReference type="NCBI Taxonomy" id="39841"/>
    <lineage>
        <taxon>Bacteria</taxon>
        <taxon>Pseudomonadati</taxon>
        <taxon>Thermodesulfobacteriota</taxon>
        <taxon>Syntrophobacteria</taxon>
        <taxon>Syntrophobacterales</taxon>
        <taxon>Thermodesulforhabdaceae</taxon>
        <taxon>Thermodesulforhabdus</taxon>
    </lineage>
</organism>
<evidence type="ECO:0000256" key="7">
    <source>
        <dbReference type="ARBA" id="ARBA00022777"/>
    </source>
</evidence>
<accession>A0A7C0WVJ0</accession>
<dbReference type="Proteomes" id="UP000886355">
    <property type="component" value="Unassembled WGS sequence"/>
</dbReference>
<evidence type="ECO:0000256" key="2">
    <source>
        <dbReference type="ARBA" id="ARBA00008663"/>
    </source>
</evidence>
<evidence type="ECO:0000256" key="5">
    <source>
        <dbReference type="ARBA" id="ARBA00022723"/>
    </source>
</evidence>
<keyword evidence="8" id="KW-0067">ATP-binding</keyword>
<name>A0A7C0WVJ0_9BACT</name>
<sequence>MNPRSRARKTKIVATLGPASSSPDIIRQLILAGVNVFRLNFSHGDHEFHGRMIEAIRSISASEGACVGILQDLGGPKIRLGELAERSVCLKSGDTIQLIPGKASSVPTVLPVEYDYLLEEVGVGDRILLADGTIELVVERKGEGSLIARVIVGGEVRSHKGVNLPSGGLKVQAITSKDMIDLEFGIEKGVDFVAISFVRHEKDLDPVLRRFENLDNRPLLIAKIEKPQALNRLNQILERADGIMVARGDLGIEMPLEKVPLAQKTIIKSAVRLAKPVITATQMLGSMTNSPRPTRAETTDVANAILDGTDAVMLSEETAIGRYPVETVRMMNRIAVETESHFENFFIRRHTDVEDGSIEGAVGQAAWMAATNLRAAALVASTASGATARLMSKYRPKTPIVAITHKETTYRQLSLSWGVIPLLTGKFKNTDDMFNVAKKWMLEKGYAGKGDCIVVTAGVPVGVAGTTNLIKVIRL</sequence>
<dbReference type="SUPFAM" id="SSF51621">
    <property type="entry name" value="Phosphoenolpyruvate/pyruvate domain"/>
    <property type="match status" value="1"/>
</dbReference>
<dbReference type="InterPro" id="IPR015813">
    <property type="entry name" value="Pyrv/PenolPyrv_kinase-like_dom"/>
</dbReference>
<dbReference type="GO" id="GO:0005524">
    <property type="term" value="F:ATP binding"/>
    <property type="evidence" value="ECO:0007669"/>
    <property type="project" value="UniProtKB-KW"/>
</dbReference>
<dbReference type="InterPro" id="IPR040442">
    <property type="entry name" value="Pyrv_kinase-like_dom_sf"/>
</dbReference>
<dbReference type="NCBIfam" id="TIGR01064">
    <property type="entry name" value="pyruv_kin"/>
    <property type="match status" value="1"/>
</dbReference>
<dbReference type="InterPro" id="IPR011037">
    <property type="entry name" value="Pyrv_Knase-like_insert_dom_sf"/>
</dbReference>
<dbReference type="InterPro" id="IPR015793">
    <property type="entry name" value="Pyrv_Knase_brl"/>
</dbReference>